<dbReference type="InterPro" id="IPR013325">
    <property type="entry name" value="RNA_pol_sigma_r2"/>
</dbReference>
<dbReference type="Proteomes" id="UP000290848">
    <property type="component" value="Unassembled WGS sequence"/>
</dbReference>
<dbReference type="PANTHER" id="PTHR43133:SF46">
    <property type="entry name" value="RNA POLYMERASE SIGMA-70 FACTOR ECF SUBFAMILY"/>
    <property type="match status" value="1"/>
</dbReference>
<dbReference type="GO" id="GO:0006352">
    <property type="term" value="P:DNA-templated transcription initiation"/>
    <property type="evidence" value="ECO:0007669"/>
    <property type="project" value="InterPro"/>
</dbReference>
<dbReference type="InterPro" id="IPR007627">
    <property type="entry name" value="RNA_pol_sigma70_r2"/>
</dbReference>
<gene>
    <name evidence="7" type="ORF">EKH83_09565</name>
</gene>
<dbReference type="InterPro" id="IPR013324">
    <property type="entry name" value="RNA_pol_sigma_r3/r4-like"/>
</dbReference>
<dbReference type="InterPro" id="IPR013249">
    <property type="entry name" value="RNA_pol_sigma70_r4_t2"/>
</dbReference>
<keyword evidence="4" id="KW-0804">Transcription</keyword>
<evidence type="ECO:0000259" key="5">
    <source>
        <dbReference type="Pfam" id="PF04542"/>
    </source>
</evidence>
<dbReference type="InterPro" id="IPR014327">
    <property type="entry name" value="RNA_pol_sigma70_bacteroid"/>
</dbReference>
<keyword evidence="2" id="KW-0805">Transcription regulation</keyword>
<dbReference type="SUPFAM" id="SSF88946">
    <property type="entry name" value="Sigma2 domain of RNA polymerase sigma factors"/>
    <property type="match status" value="1"/>
</dbReference>
<evidence type="ECO:0000313" key="8">
    <source>
        <dbReference type="Proteomes" id="UP000290848"/>
    </source>
</evidence>
<dbReference type="InterPro" id="IPR039425">
    <property type="entry name" value="RNA_pol_sigma-70-like"/>
</dbReference>
<dbReference type="GO" id="GO:0003677">
    <property type="term" value="F:DNA binding"/>
    <property type="evidence" value="ECO:0007669"/>
    <property type="project" value="InterPro"/>
</dbReference>
<dbReference type="InterPro" id="IPR014284">
    <property type="entry name" value="RNA_pol_sigma-70_dom"/>
</dbReference>
<dbReference type="Pfam" id="PF08281">
    <property type="entry name" value="Sigma70_r4_2"/>
    <property type="match status" value="1"/>
</dbReference>
<evidence type="ECO:0000313" key="7">
    <source>
        <dbReference type="EMBL" id="RXF70120.1"/>
    </source>
</evidence>
<dbReference type="Gene3D" id="1.10.10.10">
    <property type="entry name" value="Winged helix-like DNA-binding domain superfamily/Winged helix DNA-binding domain"/>
    <property type="match status" value="1"/>
</dbReference>
<dbReference type="SUPFAM" id="SSF88659">
    <property type="entry name" value="Sigma3 and sigma4 domains of RNA polymerase sigma factors"/>
    <property type="match status" value="1"/>
</dbReference>
<comment type="caution">
    <text evidence="7">The sequence shown here is derived from an EMBL/GenBank/DDBJ whole genome shotgun (WGS) entry which is preliminary data.</text>
</comment>
<dbReference type="Gene3D" id="1.10.1740.10">
    <property type="match status" value="1"/>
</dbReference>
<protein>
    <submittedName>
        <fullName evidence="7">RNA polymerase sigma-70 factor</fullName>
    </submittedName>
</protein>
<keyword evidence="3" id="KW-0731">Sigma factor</keyword>
<dbReference type="EMBL" id="RXOC01000005">
    <property type="protein sequence ID" value="RXF70120.1"/>
    <property type="molecule type" value="Genomic_DNA"/>
</dbReference>
<evidence type="ECO:0000256" key="4">
    <source>
        <dbReference type="ARBA" id="ARBA00023163"/>
    </source>
</evidence>
<name>A0A4Q0MA56_9SPHI</name>
<dbReference type="GO" id="GO:0016987">
    <property type="term" value="F:sigma factor activity"/>
    <property type="evidence" value="ECO:0007669"/>
    <property type="project" value="UniProtKB-KW"/>
</dbReference>
<evidence type="ECO:0000256" key="2">
    <source>
        <dbReference type="ARBA" id="ARBA00023015"/>
    </source>
</evidence>
<dbReference type="RefSeq" id="WP_128769193.1">
    <property type="nucleotide sequence ID" value="NZ_RXOC01000005.1"/>
</dbReference>
<dbReference type="AlphaFoldDB" id="A0A4Q0MA56"/>
<feature type="domain" description="RNA polymerase sigma factor 70 region 4 type 2" evidence="6">
    <location>
        <begin position="119"/>
        <end position="164"/>
    </location>
</feature>
<sequence>MFDSEKNLLVELAAGNESAFKELFNQYHKQLGTYIFRITNSYELAEEIVQDVFLKVWMNHELFANVTCFKAYLFVLSRNHTLNYLRKLTKEQMHKNEWEQHSIRTLKSDNTTDKLYYGLLDKAIDRLPVQQQKVYLLSRHQRLKYAEIASRLDISRETVKKYLQIATASITEYVKAGLQAILVFIFLYIL</sequence>
<proteinExistence type="inferred from homology"/>
<feature type="domain" description="RNA polymerase sigma-70 region 2" evidence="5">
    <location>
        <begin position="23"/>
        <end position="89"/>
    </location>
</feature>
<dbReference type="NCBIfam" id="TIGR02985">
    <property type="entry name" value="Sig70_bacteroi1"/>
    <property type="match status" value="1"/>
</dbReference>
<evidence type="ECO:0000256" key="1">
    <source>
        <dbReference type="ARBA" id="ARBA00010641"/>
    </source>
</evidence>
<organism evidence="7 8">
    <name type="scientific">Arcticibacter tournemirensis</name>
    <dbReference type="NCBI Taxonomy" id="699437"/>
    <lineage>
        <taxon>Bacteria</taxon>
        <taxon>Pseudomonadati</taxon>
        <taxon>Bacteroidota</taxon>
        <taxon>Sphingobacteriia</taxon>
        <taxon>Sphingobacteriales</taxon>
        <taxon>Sphingobacteriaceae</taxon>
        <taxon>Arcticibacter</taxon>
    </lineage>
</organism>
<evidence type="ECO:0000259" key="6">
    <source>
        <dbReference type="Pfam" id="PF08281"/>
    </source>
</evidence>
<accession>A0A4Q0MA56</accession>
<comment type="similarity">
    <text evidence="1">Belongs to the sigma-70 factor family. ECF subfamily.</text>
</comment>
<reference evidence="7 8" key="1">
    <citation type="submission" date="2018-12" db="EMBL/GenBank/DDBJ databases">
        <title>The Draft Genome Sequence of the Soil Bacterium Pedobacter tournemirensis R1.</title>
        <authorList>
            <person name="He J."/>
        </authorList>
    </citation>
    <scope>NUCLEOTIDE SEQUENCE [LARGE SCALE GENOMIC DNA]</scope>
    <source>
        <strain evidence="7 8">R1</strain>
    </source>
</reference>
<dbReference type="NCBIfam" id="TIGR02937">
    <property type="entry name" value="sigma70-ECF"/>
    <property type="match status" value="1"/>
</dbReference>
<dbReference type="Pfam" id="PF04542">
    <property type="entry name" value="Sigma70_r2"/>
    <property type="match status" value="1"/>
</dbReference>
<evidence type="ECO:0000256" key="3">
    <source>
        <dbReference type="ARBA" id="ARBA00023082"/>
    </source>
</evidence>
<dbReference type="PANTHER" id="PTHR43133">
    <property type="entry name" value="RNA POLYMERASE ECF-TYPE SIGMA FACTO"/>
    <property type="match status" value="1"/>
</dbReference>
<dbReference type="InterPro" id="IPR036388">
    <property type="entry name" value="WH-like_DNA-bd_sf"/>
</dbReference>